<geneLocation type="plastid" evidence="12"/>
<name>A0A385I0E9_9EUKA</name>
<evidence type="ECO:0000259" key="10">
    <source>
        <dbReference type="Pfam" id="PF02875"/>
    </source>
</evidence>
<feature type="domain" description="Mur ligase N-terminal catalytic" evidence="9">
    <location>
        <begin position="11"/>
        <end position="115"/>
    </location>
</feature>
<evidence type="ECO:0000256" key="6">
    <source>
        <dbReference type="ARBA" id="ARBA00022741"/>
    </source>
</evidence>
<evidence type="ECO:0000256" key="1">
    <source>
        <dbReference type="ARBA" id="ARBA00004496"/>
    </source>
</evidence>
<dbReference type="GeneID" id="38331286"/>
<reference evidence="12" key="1">
    <citation type="submission" date="2018-02" db="EMBL/GenBank/DDBJ databases">
        <title>Genome reduction pattern in chromatophore genome of Paulinella.</title>
        <authorList>
            <person name="Lhee D."/>
            <person name="Yoon H.S."/>
        </authorList>
    </citation>
    <scope>NUCLEOTIDE SEQUENCE</scope>
    <source>
        <strain evidence="12">NZ27</strain>
    </source>
</reference>
<feature type="domain" description="Mur ligase C-terminal" evidence="10">
    <location>
        <begin position="316"/>
        <end position="457"/>
    </location>
</feature>
<comment type="pathway">
    <text evidence="2">Cell wall biogenesis; peptidoglycan biosynthesis.</text>
</comment>
<dbReference type="PANTHER" id="PTHR43445">
    <property type="entry name" value="UDP-N-ACETYLMURAMATE--L-ALANINE LIGASE-RELATED"/>
    <property type="match status" value="1"/>
</dbReference>
<dbReference type="AlphaFoldDB" id="A0A385I0E9"/>
<organism evidence="12">
    <name type="scientific">Paulinella micropora</name>
    <dbReference type="NCBI Taxonomy" id="1928728"/>
    <lineage>
        <taxon>Eukaryota</taxon>
        <taxon>Sar</taxon>
        <taxon>Rhizaria</taxon>
        <taxon>Cercozoa</taxon>
        <taxon>Imbricatea</taxon>
        <taxon>Silicofilosea</taxon>
        <taxon>Euglyphida</taxon>
        <taxon>Paulinellidae</taxon>
        <taxon>Paulinella</taxon>
    </lineage>
</organism>
<gene>
    <name evidence="12" type="primary">murC</name>
    <name evidence="12" type="ORF">PMNZ_415</name>
</gene>
<dbReference type="NCBIfam" id="TIGR01082">
    <property type="entry name" value="murC"/>
    <property type="match status" value="1"/>
</dbReference>
<feature type="domain" description="Mur ligase central" evidence="11">
    <location>
        <begin position="120"/>
        <end position="293"/>
    </location>
</feature>
<protein>
    <recommendedName>
        <fullName evidence="3">UDP-N-acetylmuramate--L-alanine ligase</fullName>
        <ecNumber evidence="3">6.3.2.8</ecNumber>
    </recommendedName>
</protein>
<dbReference type="Gene3D" id="3.90.190.20">
    <property type="entry name" value="Mur ligase, C-terminal domain"/>
    <property type="match status" value="1"/>
</dbReference>
<comment type="catalytic activity">
    <reaction evidence="8">
        <text>UDP-N-acetyl-alpha-D-muramate + L-alanine + ATP = UDP-N-acetyl-alpha-D-muramoyl-L-alanine + ADP + phosphate + H(+)</text>
        <dbReference type="Rhea" id="RHEA:23372"/>
        <dbReference type="ChEBI" id="CHEBI:15378"/>
        <dbReference type="ChEBI" id="CHEBI:30616"/>
        <dbReference type="ChEBI" id="CHEBI:43474"/>
        <dbReference type="ChEBI" id="CHEBI:57972"/>
        <dbReference type="ChEBI" id="CHEBI:70757"/>
        <dbReference type="ChEBI" id="CHEBI:83898"/>
        <dbReference type="ChEBI" id="CHEBI:456216"/>
        <dbReference type="EC" id="6.3.2.8"/>
    </reaction>
</comment>
<keyword evidence="4" id="KW-0963">Cytoplasm</keyword>
<dbReference type="Pfam" id="PF02875">
    <property type="entry name" value="Mur_ligase_C"/>
    <property type="match status" value="1"/>
</dbReference>
<dbReference type="SUPFAM" id="SSF53623">
    <property type="entry name" value="MurD-like peptide ligases, catalytic domain"/>
    <property type="match status" value="1"/>
</dbReference>
<evidence type="ECO:0000256" key="7">
    <source>
        <dbReference type="ARBA" id="ARBA00022840"/>
    </source>
</evidence>
<evidence type="ECO:0000259" key="11">
    <source>
        <dbReference type="Pfam" id="PF08245"/>
    </source>
</evidence>
<dbReference type="InterPro" id="IPR036615">
    <property type="entry name" value="Mur_ligase_C_dom_sf"/>
</dbReference>
<evidence type="ECO:0000259" key="9">
    <source>
        <dbReference type="Pfam" id="PF01225"/>
    </source>
</evidence>
<sequence length="471" mass="51290">MFLPLRITKPLHFIGIGGAGMSGIAMVLSDRGFIITGSDIADKQTLQLLRQKGIRIFRHQSASTIRAITSGIQDTPTVVISTAVSDKNPELIAARQAGLEIVHRSDVLSGLVNQQTSIGIAGSHGKTTTSTLITILLSKANYDPTSIIGGMLPAVGLNGQSGKGSLLVAEVDESDGSVIKFRAQLGVITNLELDHTDYYSSFHYLILTLQNFANSCKRILANRDCPSLRDYFKADAWWSNNSTQGVKFAGLPILLNGNHSLVDFYEDGNLVCRFEIPLPGIHNLSNVTAAIASCRLHGIRLEELTSYFQELRPPGRRFEYCGNWEGRIIVDDYAHHPSEIKATLDMARLIIGSNCSPFSDSPLRLIAIFQPHRYSRTAEFLESFATALSSADQILLAPVYSAGESPIPGVSSAILGGIIESIKPNLVTLVAKDYEQLIQHIKTFTQPGDLLLTMGAGDLNYQICCQLFKNT</sequence>
<dbReference type="InterPro" id="IPR000713">
    <property type="entry name" value="Mur_ligase_N"/>
</dbReference>
<dbReference type="SUPFAM" id="SSF53244">
    <property type="entry name" value="MurD-like peptide ligases, peptide-binding domain"/>
    <property type="match status" value="1"/>
</dbReference>
<dbReference type="SUPFAM" id="SSF51984">
    <property type="entry name" value="MurCD N-terminal domain"/>
    <property type="match status" value="1"/>
</dbReference>
<accession>A0A385I0E9</accession>
<dbReference type="InterPro" id="IPR036565">
    <property type="entry name" value="Mur-like_cat_sf"/>
</dbReference>
<keyword evidence="12" id="KW-0934">Plastid</keyword>
<keyword evidence="5 12" id="KW-0436">Ligase</keyword>
<dbReference type="GO" id="GO:0008763">
    <property type="term" value="F:UDP-N-acetylmuramate-L-alanine ligase activity"/>
    <property type="evidence" value="ECO:0007669"/>
    <property type="project" value="UniProtKB-EC"/>
</dbReference>
<dbReference type="RefSeq" id="YP_009530669.1">
    <property type="nucleotide sequence ID" value="NC_039737.1"/>
</dbReference>
<dbReference type="InterPro" id="IPR004101">
    <property type="entry name" value="Mur_ligase_C"/>
</dbReference>
<dbReference type="InterPro" id="IPR013221">
    <property type="entry name" value="Mur_ligase_cen"/>
</dbReference>
<evidence type="ECO:0000256" key="4">
    <source>
        <dbReference type="ARBA" id="ARBA00022490"/>
    </source>
</evidence>
<keyword evidence="7" id="KW-0067">ATP-binding</keyword>
<keyword evidence="6" id="KW-0547">Nucleotide-binding</keyword>
<dbReference type="Gene3D" id="3.40.1190.10">
    <property type="entry name" value="Mur-like, catalytic domain"/>
    <property type="match status" value="1"/>
</dbReference>
<dbReference type="Gene3D" id="3.40.50.720">
    <property type="entry name" value="NAD(P)-binding Rossmann-like Domain"/>
    <property type="match status" value="1"/>
</dbReference>
<dbReference type="GO" id="GO:0005524">
    <property type="term" value="F:ATP binding"/>
    <property type="evidence" value="ECO:0007669"/>
    <property type="project" value="UniProtKB-KW"/>
</dbReference>
<evidence type="ECO:0000313" key="12">
    <source>
        <dbReference type="EMBL" id="AXY63358.1"/>
    </source>
</evidence>
<evidence type="ECO:0000256" key="5">
    <source>
        <dbReference type="ARBA" id="ARBA00022598"/>
    </source>
</evidence>
<proteinExistence type="inferred from homology"/>
<dbReference type="InterPro" id="IPR050061">
    <property type="entry name" value="MurCDEF_pg_biosynth"/>
</dbReference>
<dbReference type="Pfam" id="PF08245">
    <property type="entry name" value="Mur_ligase_M"/>
    <property type="match status" value="1"/>
</dbReference>
<dbReference type="EMBL" id="MG976688">
    <property type="protein sequence ID" value="AXY63358.1"/>
    <property type="molecule type" value="Genomic_DNA"/>
</dbReference>
<dbReference type="InterPro" id="IPR005758">
    <property type="entry name" value="UDP-N-AcMur_Ala_ligase_MurC"/>
</dbReference>
<dbReference type="UniPathway" id="UPA00219"/>
<evidence type="ECO:0000256" key="8">
    <source>
        <dbReference type="ARBA" id="ARBA00047833"/>
    </source>
</evidence>
<dbReference type="EC" id="6.3.2.8" evidence="3"/>
<dbReference type="HAMAP" id="MF_00046">
    <property type="entry name" value="MurC"/>
    <property type="match status" value="1"/>
</dbReference>
<evidence type="ECO:0000256" key="3">
    <source>
        <dbReference type="ARBA" id="ARBA00012211"/>
    </source>
</evidence>
<comment type="subcellular location">
    <subcellularLocation>
        <location evidence="1">Cytoplasm</location>
    </subcellularLocation>
</comment>
<dbReference type="PANTHER" id="PTHR43445:SF3">
    <property type="entry name" value="UDP-N-ACETYLMURAMATE--L-ALANINE LIGASE"/>
    <property type="match status" value="1"/>
</dbReference>
<evidence type="ECO:0000256" key="2">
    <source>
        <dbReference type="ARBA" id="ARBA00004752"/>
    </source>
</evidence>
<dbReference type="GO" id="GO:0005737">
    <property type="term" value="C:cytoplasm"/>
    <property type="evidence" value="ECO:0007669"/>
    <property type="project" value="UniProtKB-SubCell"/>
</dbReference>
<dbReference type="Pfam" id="PF01225">
    <property type="entry name" value="Mur_ligase"/>
    <property type="match status" value="1"/>
</dbReference>